<proteinExistence type="predicted"/>
<protein>
    <submittedName>
        <fullName evidence="1">Uncharacterized protein</fullName>
    </submittedName>
</protein>
<dbReference type="Pfam" id="PF20585">
    <property type="entry name" value="Pectate_lyase_5"/>
    <property type="match status" value="1"/>
</dbReference>
<evidence type="ECO:0000313" key="1">
    <source>
        <dbReference type="EMBL" id="GFR43688.1"/>
    </source>
</evidence>
<sequence length="190" mass="21144">MTRSLKATPLTALWISQLAFHISLPCYWSTLRLLLILYLCKLQPRNAYVIRQVRTGAELVNAWEDNIVTHIDVLEDIAVSEADFNTSSPVLLNRSVTVESDVASAGTFGYILNFNFLQRKVTLGPGTTLTLRNVIIMNFRAGTLSASPGLDILTPTQHVPDAPPSMVIIQDAMVLLRWCYPASTQDENIR</sequence>
<gene>
    <name evidence="1" type="ORF">Agub_g4796</name>
</gene>
<reference evidence="1 2" key="1">
    <citation type="journal article" date="2021" name="Sci. Rep.">
        <title>Genome sequencing of the multicellular alga Astrephomene provides insights into convergent evolution of germ-soma differentiation.</title>
        <authorList>
            <person name="Yamashita S."/>
            <person name="Yamamoto K."/>
            <person name="Matsuzaki R."/>
            <person name="Suzuki S."/>
            <person name="Yamaguchi H."/>
            <person name="Hirooka S."/>
            <person name="Minakuchi Y."/>
            <person name="Miyagishima S."/>
            <person name="Kawachi M."/>
            <person name="Toyoda A."/>
            <person name="Nozaki H."/>
        </authorList>
    </citation>
    <scope>NUCLEOTIDE SEQUENCE [LARGE SCALE GENOMIC DNA]</scope>
    <source>
        <strain evidence="1 2">NIES-4017</strain>
    </source>
</reference>
<comment type="caution">
    <text evidence="1">The sequence shown here is derived from an EMBL/GenBank/DDBJ whole genome shotgun (WGS) entry which is preliminary data.</text>
</comment>
<evidence type="ECO:0000313" key="2">
    <source>
        <dbReference type="Proteomes" id="UP001054857"/>
    </source>
</evidence>
<dbReference type="InterPro" id="IPR046776">
    <property type="entry name" value="Pectate_lyase_5"/>
</dbReference>
<accession>A0AAD3DN83</accession>
<dbReference type="EMBL" id="BMAR01000006">
    <property type="protein sequence ID" value="GFR43688.1"/>
    <property type="molecule type" value="Genomic_DNA"/>
</dbReference>
<dbReference type="Proteomes" id="UP001054857">
    <property type="component" value="Unassembled WGS sequence"/>
</dbReference>
<dbReference type="AlphaFoldDB" id="A0AAD3DN83"/>
<feature type="non-terminal residue" evidence="1">
    <location>
        <position position="1"/>
    </location>
</feature>
<name>A0AAD3DN83_9CHLO</name>
<organism evidence="1 2">
    <name type="scientific">Astrephomene gubernaculifera</name>
    <dbReference type="NCBI Taxonomy" id="47775"/>
    <lineage>
        <taxon>Eukaryota</taxon>
        <taxon>Viridiplantae</taxon>
        <taxon>Chlorophyta</taxon>
        <taxon>core chlorophytes</taxon>
        <taxon>Chlorophyceae</taxon>
        <taxon>CS clade</taxon>
        <taxon>Chlamydomonadales</taxon>
        <taxon>Astrephomenaceae</taxon>
        <taxon>Astrephomene</taxon>
    </lineage>
</organism>
<keyword evidence="2" id="KW-1185">Reference proteome</keyword>